<keyword evidence="2" id="KW-1185">Reference proteome</keyword>
<dbReference type="Proteomes" id="UP000030653">
    <property type="component" value="Unassembled WGS sequence"/>
</dbReference>
<gene>
    <name evidence="1" type="ORF">DACRYDRAFT_17068</name>
</gene>
<dbReference type="EMBL" id="JH795868">
    <property type="protein sequence ID" value="EJT99991.1"/>
    <property type="molecule type" value="Genomic_DNA"/>
</dbReference>
<protein>
    <submittedName>
        <fullName evidence="1">Uncharacterized protein</fullName>
    </submittedName>
</protein>
<dbReference type="HOGENOM" id="CLU_1427931_0_0_1"/>
<sequence length="190" mass="20081">MTSNCNIVCLLGQEYCYNMHHAFVINIFGECDDSNVASFVNQLINTPSTLVVMMSNAPTSALQSTWSIDAGPSIPSYSAVLISNVTSFQLDAPSVSSSHPSVLDQLLITGPQSDPIHVGTISFKDSVDNSLPSIPSVNHMSGFTCLAPVTSPGPLNISLDTPPSVLHAVNNVQPTALVDTGNQVFCFLQA</sequence>
<proteinExistence type="predicted"/>
<organism evidence="1 2">
    <name type="scientific">Dacryopinax primogenitus (strain DJM 731)</name>
    <name type="common">Brown rot fungus</name>
    <dbReference type="NCBI Taxonomy" id="1858805"/>
    <lineage>
        <taxon>Eukaryota</taxon>
        <taxon>Fungi</taxon>
        <taxon>Dikarya</taxon>
        <taxon>Basidiomycota</taxon>
        <taxon>Agaricomycotina</taxon>
        <taxon>Dacrymycetes</taxon>
        <taxon>Dacrymycetales</taxon>
        <taxon>Dacrymycetaceae</taxon>
        <taxon>Dacryopinax</taxon>
    </lineage>
</organism>
<dbReference type="GeneID" id="63686314"/>
<dbReference type="RefSeq" id="XP_040626889.1">
    <property type="nucleotide sequence ID" value="XM_040771252.1"/>
</dbReference>
<reference evidence="1 2" key="1">
    <citation type="journal article" date="2012" name="Science">
        <title>The Paleozoic origin of enzymatic lignin decomposition reconstructed from 31 fungal genomes.</title>
        <authorList>
            <person name="Floudas D."/>
            <person name="Binder M."/>
            <person name="Riley R."/>
            <person name="Barry K."/>
            <person name="Blanchette R.A."/>
            <person name="Henrissat B."/>
            <person name="Martinez A.T."/>
            <person name="Otillar R."/>
            <person name="Spatafora J.W."/>
            <person name="Yadav J.S."/>
            <person name="Aerts A."/>
            <person name="Benoit I."/>
            <person name="Boyd A."/>
            <person name="Carlson A."/>
            <person name="Copeland A."/>
            <person name="Coutinho P.M."/>
            <person name="de Vries R.P."/>
            <person name="Ferreira P."/>
            <person name="Findley K."/>
            <person name="Foster B."/>
            <person name="Gaskell J."/>
            <person name="Glotzer D."/>
            <person name="Gorecki P."/>
            <person name="Heitman J."/>
            <person name="Hesse C."/>
            <person name="Hori C."/>
            <person name="Igarashi K."/>
            <person name="Jurgens J.A."/>
            <person name="Kallen N."/>
            <person name="Kersten P."/>
            <person name="Kohler A."/>
            <person name="Kuees U."/>
            <person name="Kumar T.K.A."/>
            <person name="Kuo A."/>
            <person name="LaButti K."/>
            <person name="Larrondo L.F."/>
            <person name="Lindquist E."/>
            <person name="Ling A."/>
            <person name="Lombard V."/>
            <person name="Lucas S."/>
            <person name="Lundell T."/>
            <person name="Martin R."/>
            <person name="McLaughlin D.J."/>
            <person name="Morgenstern I."/>
            <person name="Morin E."/>
            <person name="Murat C."/>
            <person name="Nagy L.G."/>
            <person name="Nolan M."/>
            <person name="Ohm R.A."/>
            <person name="Patyshakuliyeva A."/>
            <person name="Rokas A."/>
            <person name="Ruiz-Duenas F.J."/>
            <person name="Sabat G."/>
            <person name="Salamov A."/>
            <person name="Samejima M."/>
            <person name="Schmutz J."/>
            <person name="Slot J.C."/>
            <person name="St John F."/>
            <person name="Stenlid J."/>
            <person name="Sun H."/>
            <person name="Sun S."/>
            <person name="Syed K."/>
            <person name="Tsang A."/>
            <person name="Wiebenga A."/>
            <person name="Young D."/>
            <person name="Pisabarro A."/>
            <person name="Eastwood D.C."/>
            <person name="Martin F."/>
            <person name="Cullen D."/>
            <person name="Grigoriev I.V."/>
            <person name="Hibbett D.S."/>
        </authorList>
    </citation>
    <scope>NUCLEOTIDE SEQUENCE [LARGE SCALE GENOMIC DNA]</scope>
    <source>
        <strain evidence="1 2">DJM-731 SS1</strain>
    </source>
</reference>
<evidence type="ECO:0000313" key="1">
    <source>
        <dbReference type="EMBL" id="EJT99991.1"/>
    </source>
</evidence>
<name>M5G291_DACPD</name>
<dbReference type="AlphaFoldDB" id="M5G291"/>
<accession>M5G291</accession>
<evidence type="ECO:0000313" key="2">
    <source>
        <dbReference type="Proteomes" id="UP000030653"/>
    </source>
</evidence>